<dbReference type="GO" id="GO:0005769">
    <property type="term" value="C:early endosome"/>
    <property type="evidence" value="ECO:0007669"/>
    <property type="project" value="TreeGrafter"/>
</dbReference>
<dbReference type="Proteomes" id="UP000274131">
    <property type="component" value="Unassembled WGS sequence"/>
</dbReference>
<dbReference type="InterPro" id="IPR039494">
    <property type="entry name" value="F8A"/>
</dbReference>
<dbReference type="Gene3D" id="1.25.40.10">
    <property type="entry name" value="Tetratricopeptide repeat domain"/>
    <property type="match status" value="1"/>
</dbReference>
<evidence type="ECO:0000313" key="3">
    <source>
        <dbReference type="WBParaSite" id="EVEC_0000877801-mRNA-1"/>
    </source>
</evidence>
<organism evidence="3">
    <name type="scientific">Enterobius vermicularis</name>
    <name type="common">Human pinworm</name>
    <dbReference type="NCBI Taxonomy" id="51028"/>
    <lineage>
        <taxon>Eukaryota</taxon>
        <taxon>Metazoa</taxon>
        <taxon>Ecdysozoa</taxon>
        <taxon>Nematoda</taxon>
        <taxon>Chromadorea</taxon>
        <taxon>Rhabditida</taxon>
        <taxon>Spirurina</taxon>
        <taxon>Oxyuridomorpha</taxon>
        <taxon>Oxyuroidea</taxon>
        <taxon>Oxyuridae</taxon>
        <taxon>Enterobius</taxon>
    </lineage>
</organism>
<keyword evidence="2" id="KW-1185">Reference proteome</keyword>
<evidence type="ECO:0000313" key="1">
    <source>
        <dbReference type="EMBL" id="VDD93511.1"/>
    </source>
</evidence>
<protein>
    <submittedName>
        <fullName evidence="3">KIF-binding protein</fullName>
    </submittedName>
</protein>
<dbReference type="PANTHER" id="PTHR16797:SF4">
    <property type="entry name" value="40-KDA HUNTINGTIN-ASSOCIATED PROTEIN"/>
    <property type="match status" value="1"/>
</dbReference>
<dbReference type="InterPro" id="IPR011990">
    <property type="entry name" value="TPR-like_helical_dom_sf"/>
</dbReference>
<dbReference type="GO" id="GO:0099518">
    <property type="term" value="P:vesicle cytoskeletal trafficking"/>
    <property type="evidence" value="ECO:0007669"/>
    <property type="project" value="TreeGrafter"/>
</dbReference>
<dbReference type="PANTHER" id="PTHR16797">
    <property type="entry name" value="FACTOR VIII-ASSOCIATED GENE 1"/>
    <property type="match status" value="1"/>
</dbReference>
<proteinExistence type="predicted"/>
<dbReference type="WBParaSite" id="EVEC_0000877801-mRNA-1">
    <property type="protein sequence ID" value="EVEC_0000877801-mRNA-1"/>
    <property type="gene ID" value="EVEC_0000877801"/>
</dbReference>
<sequence length="328" mass="37298">MTEVYRDPWVDYKAVCESTRKKFLKKPNYPQALADYGSLSGRFQDEESNRSAAYCHLQIASVYETLNDWTQQYIHLLKAARLFAKGEMLDEELHTAVFSDGLNIMQDCFNKASKLILERNGVWLAGLHQVELGNFLCKLGRPTLALKYLSRGARLLEVEHFSRLAALQRLAECQVELGLYAAAVSTVDELWAVHMKSAVDPEVVEKLRDCLRFIADQEQKLRSGNVLKESSDANDVSPRHRHLLAMYNICGDGEGKKADLLCSTEFPLKDSAFSKDQFVYIYDFIIAIHKGNYKLAKERFVDMKSFLNDMCCKIATELILISENKGCV</sequence>
<reference evidence="1 2" key="2">
    <citation type="submission" date="2018-10" db="EMBL/GenBank/DDBJ databases">
        <authorList>
            <consortium name="Pathogen Informatics"/>
        </authorList>
    </citation>
    <scope>NUCLEOTIDE SEQUENCE [LARGE SCALE GENOMIC DNA]</scope>
</reference>
<dbReference type="OrthoDB" id="10249246at2759"/>
<dbReference type="STRING" id="51028.A0A0N4VDT4"/>
<dbReference type="SUPFAM" id="SSF48452">
    <property type="entry name" value="TPR-like"/>
    <property type="match status" value="1"/>
</dbReference>
<evidence type="ECO:0000313" key="2">
    <source>
        <dbReference type="Proteomes" id="UP000274131"/>
    </source>
</evidence>
<gene>
    <name evidence="1" type="ORF">EVEC_LOCUS8262</name>
</gene>
<name>A0A0N4VDT4_ENTVE</name>
<reference evidence="3" key="1">
    <citation type="submission" date="2017-02" db="UniProtKB">
        <authorList>
            <consortium name="WormBaseParasite"/>
        </authorList>
    </citation>
    <scope>IDENTIFICATION</scope>
</reference>
<dbReference type="EMBL" id="UXUI01009342">
    <property type="protein sequence ID" value="VDD93511.1"/>
    <property type="molecule type" value="Genomic_DNA"/>
</dbReference>
<accession>A0A0N4VDT4</accession>
<dbReference type="AlphaFoldDB" id="A0A0N4VDT4"/>